<keyword evidence="6" id="KW-1185">Reference proteome</keyword>
<dbReference type="SUPFAM" id="SSF52540">
    <property type="entry name" value="P-loop containing nucleoside triphosphate hydrolases"/>
    <property type="match status" value="1"/>
</dbReference>
<keyword evidence="1" id="KW-0067">ATP-binding</keyword>
<dbReference type="InterPro" id="IPR003593">
    <property type="entry name" value="AAA+_ATPase"/>
</dbReference>
<dbReference type="PANTHER" id="PTHR23076">
    <property type="entry name" value="METALLOPROTEASE M41 FTSH"/>
    <property type="match status" value="1"/>
</dbReference>
<dbReference type="EMBL" id="VBRA02000004">
    <property type="protein sequence ID" value="MBP3059272.1"/>
    <property type="molecule type" value="Genomic_DNA"/>
</dbReference>
<keyword evidence="1" id="KW-0547">Nucleotide-binding</keyword>
<evidence type="ECO:0000256" key="1">
    <source>
        <dbReference type="RuleBase" id="RU003651"/>
    </source>
</evidence>
<keyword evidence="3" id="KW-1133">Transmembrane helix</keyword>
<feature type="domain" description="AAA+ ATPase" evidence="4">
    <location>
        <begin position="222"/>
        <end position="369"/>
    </location>
</feature>
<dbReference type="Pfam" id="PF00004">
    <property type="entry name" value="AAA"/>
    <property type="match status" value="1"/>
</dbReference>
<dbReference type="InterPro" id="IPR003960">
    <property type="entry name" value="ATPase_AAA_CS"/>
</dbReference>
<feature type="transmembrane region" description="Helical" evidence="3">
    <location>
        <begin position="20"/>
        <end position="41"/>
    </location>
</feature>
<reference evidence="5" key="1">
    <citation type="submission" date="2019-10" db="EMBL/GenBank/DDBJ databases">
        <title>Whole Genome Sequencing and Characterization of Texas Phoenix Palm Decline Phytoplasma Belongs to Lethal Yellowing (16SrIV) Group.</title>
        <authorList>
            <person name="Bao M."/>
        </authorList>
    </citation>
    <scope>NUCLEOTIDE SEQUENCE [LARGE SCALE GENOMIC DNA]</scope>
    <source>
        <strain evidence="5">ACPD</strain>
    </source>
</reference>
<dbReference type="InterPro" id="IPR003959">
    <property type="entry name" value="ATPase_AAA_core"/>
</dbReference>
<keyword evidence="3" id="KW-0472">Membrane</keyword>
<evidence type="ECO:0000313" key="5">
    <source>
        <dbReference type="EMBL" id="MBP3059272.1"/>
    </source>
</evidence>
<feature type="coiled-coil region" evidence="2">
    <location>
        <begin position="43"/>
        <end position="70"/>
    </location>
</feature>
<protein>
    <submittedName>
        <fullName evidence="5">AAA family ATPase</fullName>
    </submittedName>
</protein>
<evidence type="ECO:0000256" key="2">
    <source>
        <dbReference type="SAM" id="Coils"/>
    </source>
</evidence>
<accession>A0ABS5BI67</accession>
<sequence>MIKIENGKNLILDSDSDFNINLFLNMFLFFTLCFFSLYFLYINNSFEEEIKNLEQKINNNQNNEINSINNLNNHDVVLDLDPDQIQNIIVPIVEQKFENQMKDYKDDINYLIEQNKVLSSNEYVYKTSSSANSEFENNNGYNSCDKNSFDNNHYNMGNYTENNNLSSFNNSDTKFFPKDKKNFIPFEDVIGMNEEKKALEEFLNYLEHPENYDPDVIGAIDAPRGVILYGCPGTGKTLLSRSLSKKAGPQVSFYELASPEFSCGIYGEGPAKVRDLFRDVRNNNKKPEIKASIIFLDECEEIFKNLSKLGENVSKDLANIVNQFKTETTSADNDPKKPILIIGATNHYDKLDEAIKSRFDYHIEVKVFDKDFRLEFLKQRIQKRNNKYNEEAKDYLFNTVNELIENFPEEKRANRTLENFLNSIVRNAAKNNRSIVEKQDIETSYKKIFLL</sequence>
<keyword evidence="2" id="KW-0175">Coiled coil</keyword>
<evidence type="ECO:0000259" key="4">
    <source>
        <dbReference type="SMART" id="SM00382"/>
    </source>
</evidence>
<dbReference type="SMART" id="SM00382">
    <property type="entry name" value="AAA"/>
    <property type="match status" value="1"/>
</dbReference>
<evidence type="ECO:0000256" key="3">
    <source>
        <dbReference type="SAM" id="Phobius"/>
    </source>
</evidence>
<dbReference type="RefSeq" id="WP_138107820.1">
    <property type="nucleotide sequence ID" value="NZ_VBRA02000004.1"/>
</dbReference>
<keyword evidence="3" id="KW-0812">Transmembrane</keyword>
<dbReference type="Gene3D" id="3.40.50.300">
    <property type="entry name" value="P-loop containing nucleotide triphosphate hydrolases"/>
    <property type="match status" value="1"/>
</dbReference>
<comment type="similarity">
    <text evidence="1">Belongs to the AAA ATPase family.</text>
</comment>
<dbReference type="InterPro" id="IPR027417">
    <property type="entry name" value="P-loop_NTPase"/>
</dbReference>
<comment type="caution">
    <text evidence="5">The sequence shown here is derived from an EMBL/GenBank/DDBJ whole genome shotgun (WGS) entry which is preliminary data.</text>
</comment>
<name>A0ABS5BI67_9MOLU</name>
<gene>
    <name evidence="5" type="ORF">FEF22_000520</name>
</gene>
<dbReference type="PROSITE" id="PS00674">
    <property type="entry name" value="AAA"/>
    <property type="match status" value="1"/>
</dbReference>
<dbReference type="PANTHER" id="PTHR23076:SF97">
    <property type="entry name" value="ATP-DEPENDENT ZINC METALLOPROTEASE YME1L1"/>
    <property type="match status" value="1"/>
</dbReference>
<proteinExistence type="inferred from homology"/>
<dbReference type="Proteomes" id="UP001192346">
    <property type="component" value="Unassembled WGS sequence"/>
</dbReference>
<organism evidence="5 6">
    <name type="scientific">Texas Phoenix palm phytoplasma</name>
    <dbReference type="NCBI Taxonomy" id="176709"/>
    <lineage>
        <taxon>Bacteria</taxon>
        <taxon>Bacillati</taxon>
        <taxon>Mycoplasmatota</taxon>
        <taxon>Mollicutes</taxon>
        <taxon>Acholeplasmatales</taxon>
        <taxon>Acholeplasmataceae</taxon>
        <taxon>Candidatus Phytoplasma</taxon>
        <taxon>16SrIV (Coconut lethal yellows group)</taxon>
    </lineage>
</organism>
<evidence type="ECO:0000313" key="6">
    <source>
        <dbReference type="Proteomes" id="UP001192346"/>
    </source>
</evidence>